<dbReference type="RefSeq" id="WP_155961277.1">
    <property type="nucleotide sequence ID" value="NZ_CAAGUF010000018.1"/>
</dbReference>
<reference evidence="1" key="1">
    <citation type="submission" date="2019-03" db="EMBL/GenBank/DDBJ databases">
        <authorList>
            <consortium name="Pathogen Informatics"/>
        </authorList>
    </citation>
    <scope>NUCLEOTIDE SEQUENCE</scope>
    <source>
        <strain evidence="1">5012STDY7626443</strain>
    </source>
</reference>
<dbReference type="AlphaFoldDB" id="A0A486SV23"/>
<organism evidence="1">
    <name type="scientific">Klebsiella pneumoniae</name>
    <dbReference type="NCBI Taxonomy" id="573"/>
    <lineage>
        <taxon>Bacteria</taxon>
        <taxon>Pseudomonadati</taxon>
        <taxon>Pseudomonadota</taxon>
        <taxon>Gammaproteobacteria</taxon>
        <taxon>Enterobacterales</taxon>
        <taxon>Enterobacteriaceae</taxon>
        <taxon>Klebsiella/Raoultella group</taxon>
        <taxon>Klebsiella</taxon>
        <taxon>Klebsiella pneumoniae complex</taxon>
    </lineage>
</organism>
<gene>
    <name evidence="1" type="ORF">SAMEA4873645_05174</name>
</gene>
<evidence type="ECO:0000313" key="1">
    <source>
        <dbReference type="EMBL" id="VGM17778.1"/>
    </source>
</evidence>
<proteinExistence type="predicted"/>
<protein>
    <submittedName>
        <fullName evidence="1">Uncharacterized protein</fullName>
    </submittedName>
</protein>
<dbReference type="EMBL" id="CAAHCW010000024">
    <property type="protein sequence ID" value="VGM17778.1"/>
    <property type="molecule type" value="Genomic_DNA"/>
</dbReference>
<name>A0A486SV23_KLEPN</name>
<sequence length="120" mass="13617">MTITERQLKLIELACRQRLRILCAKGQQHLTVSFLAAFILKHCDPAVNAHRMRLAETIRRRLAHDFAQLVDLLIIILPTIPGSPETRDTGPEGFNRLFITTGDIAEQVDLPLYFQTPVIT</sequence>
<accession>A0A486SV23</accession>